<protein>
    <submittedName>
        <fullName evidence="2">Uncharacterized protein</fullName>
    </submittedName>
</protein>
<sequence length="58" mass="6375">MTLTRHKAGEGVDTNAMGSGFAMDPGTHGIRRRPKRHAGRPCLQSYVRQGGMVNYMTN</sequence>
<evidence type="ECO:0000256" key="1">
    <source>
        <dbReference type="SAM" id="MobiDB-lite"/>
    </source>
</evidence>
<proteinExistence type="predicted"/>
<reference evidence="2 3" key="1">
    <citation type="submission" date="2014-03" db="EMBL/GenBank/DDBJ databases">
        <title>Genomics of Bifidobacteria.</title>
        <authorList>
            <person name="Ventura M."/>
            <person name="Milani C."/>
            <person name="Lugli G.A."/>
        </authorList>
    </citation>
    <scope>NUCLEOTIDE SEQUENCE [LARGE SCALE GENOMIC DNA]</scope>
    <source>
        <strain evidence="2 3">LMG 11592</strain>
    </source>
</reference>
<comment type="caution">
    <text evidence="2">The sequence shown here is derived from an EMBL/GenBank/DDBJ whole genome shotgun (WGS) entry which is preliminary data.</text>
</comment>
<feature type="region of interest" description="Disordered" evidence="1">
    <location>
        <begin position="1"/>
        <end position="40"/>
    </location>
</feature>
<dbReference type="AlphaFoldDB" id="A0A087BL88"/>
<feature type="compositionally biased region" description="Basic residues" evidence="1">
    <location>
        <begin position="29"/>
        <end position="39"/>
    </location>
</feature>
<dbReference type="Proteomes" id="UP000029014">
    <property type="component" value="Unassembled WGS sequence"/>
</dbReference>
<keyword evidence="3" id="KW-1185">Reference proteome</keyword>
<evidence type="ECO:0000313" key="3">
    <source>
        <dbReference type="Proteomes" id="UP000029014"/>
    </source>
</evidence>
<dbReference type="EMBL" id="JGZD01000012">
    <property type="protein sequence ID" value="KFI71788.1"/>
    <property type="molecule type" value="Genomic_DNA"/>
</dbReference>
<gene>
    <name evidence="2" type="ORF">BMIN_1453</name>
</gene>
<name>A0A087BL88_9BIFI</name>
<organism evidence="2 3">
    <name type="scientific">Bifidobacterium minimum</name>
    <dbReference type="NCBI Taxonomy" id="1693"/>
    <lineage>
        <taxon>Bacteria</taxon>
        <taxon>Bacillati</taxon>
        <taxon>Actinomycetota</taxon>
        <taxon>Actinomycetes</taxon>
        <taxon>Bifidobacteriales</taxon>
        <taxon>Bifidobacteriaceae</taxon>
        <taxon>Bifidobacterium</taxon>
    </lineage>
</organism>
<evidence type="ECO:0000313" key="2">
    <source>
        <dbReference type="EMBL" id="KFI71788.1"/>
    </source>
</evidence>
<accession>A0A087BL88</accession>
<dbReference type="STRING" id="1693.BMIN_1453"/>